<organism evidence="1">
    <name type="scientific">Ophidiomyces ophidiicola</name>
    <dbReference type="NCBI Taxonomy" id="1387563"/>
    <lineage>
        <taxon>Eukaryota</taxon>
        <taxon>Fungi</taxon>
        <taxon>Dikarya</taxon>
        <taxon>Ascomycota</taxon>
        <taxon>Pezizomycotina</taxon>
        <taxon>Eurotiomycetes</taxon>
        <taxon>Eurotiomycetidae</taxon>
        <taxon>Onygenales</taxon>
        <taxon>Onygenaceae</taxon>
        <taxon>Ophidiomyces</taxon>
    </lineage>
</organism>
<sequence>MGDSQPQKRKDNVPTSSRQTQAVDPSNLSAAAEKQQVFGQDSSGPGYNGGQSSSSSSGMAGRSYAPPPGPPPDYRQTYYPPPAAPPPSLAVSPEVPGLYQPPVHNWQAIPDTADLPPPPAHAYLYSNTGNALEADADRAHDFCDNTPLTRPTKPLPAVYQAAQKAYFQPVRPREYVGALSSSGSGEWKGHTVSGNGDCIVWTDKPVYFAEEDSPLVTERQKTIYFEVQLVSLSGGTPDQTPGFSIGYVAQPYPTWRSPGWERGSLGVFSDDGCRFINDSFGGKEFTTEFLVGETVGLGMTFHRVDEKPFKTAPRPPNADGTTSSFAVEAFLTRNGQVAGKWDLHEETDGEQGSLEGLEGDFDLHGAIGFFGGVEFKACFDPAGWKWSPPAA</sequence>
<reference evidence="1" key="1">
    <citation type="journal article" date="2022" name="bioRxiv">
        <title>Population genetic analysis of Ophidiomyces ophidiicola, the causative agent of snake fungal disease, indicates recent introductions to the USA.</title>
        <authorList>
            <person name="Ladner J.T."/>
            <person name="Palmer J.M."/>
            <person name="Ettinger C.L."/>
            <person name="Stajich J.E."/>
            <person name="Farrell T.M."/>
            <person name="Glorioso B.M."/>
            <person name="Lawson B."/>
            <person name="Price S.J."/>
            <person name="Stengle A.G."/>
            <person name="Grear D.A."/>
            <person name="Lorch J.M."/>
        </authorList>
    </citation>
    <scope>NUCLEOTIDE SEQUENCE</scope>
    <source>
        <strain evidence="1">NWHC 24266-5</strain>
    </source>
</reference>
<proteinExistence type="predicted"/>
<protein>
    <submittedName>
        <fullName evidence="1">Uncharacterized protein</fullName>
    </submittedName>
</protein>
<name>A0ACB8UXI8_9EURO</name>
<gene>
    <name evidence="1" type="ORF">LOY88_003018</name>
</gene>
<accession>A0ACB8UXI8</accession>
<comment type="caution">
    <text evidence="1">The sequence shown here is derived from an EMBL/GenBank/DDBJ whole genome shotgun (WGS) entry which is preliminary data.</text>
</comment>
<evidence type="ECO:0000313" key="1">
    <source>
        <dbReference type="EMBL" id="KAI2387529.1"/>
    </source>
</evidence>
<dbReference type="EMBL" id="JALBCA010000038">
    <property type="protein sequence ID" value="KAI2387529.1"/>
    <property type="molecule type" value="Genomic_DNA"/>
</dbReference>